<dbReference type="AlphaFoldDB" id="E8LBH3"/>
<sequence>MHVAVAGGGCHFYFDAHTGKMVVDPATFHYVAQKPTGFLDFFTSINKGFKGGITIIAFLFMVGGSLNILPKTGAIVAGLSALVKKIRNHSILLIPVLMTTLISRQYNEFIKEVRC</sequence>
<feature type="transmembrane region" description="Helical" evidence="6">
    <location>
        <begin position="49"/>
        <end position="69"/>
    </location>
</feature>
<keyword evidence="8" id="KW-1185">Reference proteome</keyword>
<keyword evidence="5 6" id="KW-0472">Membrane</keyword>
<evidence type="ECO:0000256" key="4">
    <source>
        <dbReference type="ARBA" id="ARBA00022989"/>
    </source>
</evidence>
<keyword evidence="3 6" id="KW-0812">Transmembrane</keyword>
<accession>E8LBH3</accession>
<evidence type="ECO:0000256" key="2">
    <source>
        <dbReference type="ARBA" id="ARBA00022475"/>
    </source>
</evidence>
<organism evidence="7 8">
    <name type="scientific">Phascolarctobacterium succinatutens YIT 12067</name>
    <dbReference type="NCBI Taxonomy" id="626939"/>
    <lineage>
        <taxon>Bacteria</taxon>
        <taxon>Bacillati</taxon>
        <taxon>Bacillota</taxon>
        <taxon>Negativicutes</taxon>
        <taxon>Acidaminococcales</taxon>
        <taxon>Acidaminococcaceae</taxon>
        <taxon>Phascolarctobacterium</taxon>
    </lineage>
</organism>
<name>E8LBH3_9FIRM</name>
<evidence type="ECO:0000256" key="1">
    <source>
        <dbReference type="ARBA" id="ARBA00004651"/>
    </source>
</evidence>
<comment type="subcellular location">
    <subcellularLocation>
        <location evidence="1">Cell membrane</location>
        <topology evidence="1">Multi-pass membrane protein</topology>
    </subcellularLocation>
</comment>
<keyword evidence="2" id="KW-1003">Cell membrane</keyword>
<dbReference type="EMBL" id="AEVN01000006">
    <property type="protein sequence ID" value="EFY05859.1"/>
    <property type="molecule type" value="Genomic_DNA"/>
</dbReference>
<protein>
    <submittedName>
        <fullName evidence="7">Uncharacterized protein</fullName>
    </submittedName>
</protein>
<evidence type="ECO:0000256" key="6">
    <source>
        <dbReference type="SAM" id="Phobius"/>
    </source>
</evidence>
<dbReference type="eggNOG" id="COG1288">
    <property type="taxonomic scope" value="Bacteria"/>
</dbReference>
<evidence type="ECO:0000256" key="3">
    <source>
        <dbReference type="ARBA" id="ARBA00022692"/>
    </source>
</evidence>
<dbReference type="Proteomes" id="UP000004923">
    <property type="component" value="Unassembled WGS sequence"/>
</dbReference>
<evidence type="ECO:0000256" key="5">
    <source>
        <dbReference type="ARBA" id="ARBA00023136"/>
    </source>
</evidence>
<dbReference type="InterPro" id="IPR018385">
    <property type="entry name" value="C4_dicarb_anaerob_car-like"/>
</dbReference>
<reference evidence="7 8" key="1">
    <citation type="submission" date="2011-01" db="EMBL/GenBank/DDBJ databases">
        <authorList>
            <person name="Weinstock G."/>
            <person name="Sodergren E."/>
            <person name="Clifton S."/>
            <person name="Fulton L."/>
            <person name="Fulton B."/>
            <person name="Courtney L."/>
            <person name="Fronick C."/>
            <person name="Harrison M."/>
            <person name="Strong C."/>
            <person name="Farmer C."/>
            <person name="Delahaunty K."/>
            <person name="Markovic C."/>
            <person name="Hall O."/>
            <person name="Minx P."/>
            <person name="Tomlinson C."/>
            <person name="Mitreva M."/>
            <person name="Hou S."/>
            <person name="Chen J."/>
            <person name="Wollam A."/>
            <person name="Pepin K.H."/>
            <person name="Johnson M."/>
            <person name="Bhonagiri V."/>
            <person name="Zhang X."/>
            <person name="Suruliraj S."/>
            <person name="Warren W."/>
            <person name="Chinwalla A."/>
            <person name="Mardis E.R."/>
            <person name="Wilson R.K."/>
        </authorList>
    </citation>
    <scope>NUCLEOTIDE SEQUENCE [LARGE SCALE GENOMIC DNA]</scope>
    <source>
        <strain evidence="7 8">YIT 12067</strain>
    </source>
</reference>
<comment type="caution">
    <text evidence="7">The sequence shown here is derived from an EMBL/GenBank/DDBJ whole genome shotgun (WGS) entry which is preliminary data.</text>
</comment>
<gene>
    <name evidence="7" type="ORF">HMPREF9443_00184</name>
</gene>
<dbReference type="HOGENOM" id="CLU_2106692_0_0_9"/>
<evidence type="ECO:0000313" key="7">
    <source>
        <dbReference type="EMBL" id="EFY05859.1"/>
    </source>
</evidence>
<evidence type="ECO:0000313" key="8">
    <source>
        <dbReference type="Proteomes" id="UP000004923"/>
    </source>
</evidence>
<dbReference type="GO" id="GO:0005886">
    <property type="term" value="C:plasma membrane"/>
    <property type="evidence" value="ECO:0007669"/>
    <property type="project" value="UniProtKB-SubCell"/>
</dbReference>
<dbReference type="Pfam" id="PF03606">
    <property type="entry name" value="DcuC"/>
    <property type="match status" value="1"/>
</dbReference>
<keyword evidence="4 6" id="KW-1133">Transmembrane helix</keyword>
<proteinExistence type="predicted"/>